<proteinExistence type="predicted"/>
<organism evidence="2 3">
    <name type="scientific">Panagrellus redivivus</name>
    <name type="common">Microworm</name>
    <dbReference type="NCBI Taxonomy" id="6233"/>
    <lineage>
        <taxon>Eukaryota</taxon>
        <taxon>Metazoa</taxon>
        <taxon>Ecdysozoa</taxon>
        <taxon>Nematoda</taxon>
        <taxon>Chromadorea</taxon>
        <taxon>Rhabditida</taxon>
        <taxon>Tylenchina</taxon>
        <taxon>Panagrolaimomorpha</taxon>
        <taxon>Panagrolaimoidea</taxon>
        <taxon>Panagrolaimidae</taxon>
        <taxon>Panagrellus</taxon>
    </lineage>
</organism>
<dbReference type="Proteomes" id="UP000492821">
    <property type="component" value="Unassembled WGS sequence"/>
</dbReference>
<sequence>MSDDHYYKHVVIEANGIPVPREYIPHSGGGLLGSSGRDYLSRSRETLNSTKSAEIKYSTLSKDADIKTTTVPPPKPVLNTHDGTWEVITGIPKRKKSVDSGEDLLADYRNRYGGNPTEESGFIDSGNETQHSKTTTTTNVNSTYGTNVNQTYGTNPSPTYGANANSPYKPNSQTLGDTRPSQLGDTRPTQLGDLRPTQNLGDPRPLSPSNSAYLSSSRVNRDSTYETYEHTVITRTRSPSPGAKLIGFGSNLFPEDRDRIPTTETIQTTTVTRRPSPTHQSIYDLPPLEQTTVKATVPKPTVPKPDIKSQTLPIGATAPKPKKKGFCLCSSNKKPKDDSECLVPIKSRLVADTKTKPKRGKSSPPGVVPKPNIGSIESGAATWLVKANNIPVSERILDPYQSIVPNYRSPQPLTIHGITGDFKINLKTDVRNTNVVTLEARDGQLYHQGVPFARTFDKNAPLDLSLRFFGDQVYLYYFEEEIARLPAVIKRDHPHAIIDITNFQKVDAVTREGIELKQLLPQPYVNKFHLKAGDVLYFETVAYTDFDLHFLNDDGLKLDRLRIRPSRGNVKHTLKKNTLLTYTYRETHHHNVIKITAKEFGNLYHLVINDVFIGNFIGSPIEKVKGIYLETPKYLLAFQHRPAKKY</sequence>
<evidence type="ECO:0000256" key="1">
    <source>
        <dbReference type="SAM" id="MobiDB-lite"/>
    </source>
</evidence>
<reference evidence="3" key="2">
    <citation type="submission" date="2020-10" db="UniProtKB">
        <authorList>
            <consortium name="WormBaseParasite"/>
        </authorList>
    </citation>
    <scope>IDENTIFICATION</scope>
</reference>
<evidence type="ECO:0000313" key="2">
    <source>
        <dbReference type="Proteomes" id="UP000492821"/>
    </source>
</evidence>
<feature type="compositionally biased region" description="Polar residues" evidence="1">
    <location>
        <begin position="150"/>
        <end position="189"/>
    </location>
</feature>
<feature type="compositionally biased region" description="Low complexity" evidence="1">
    <location>
        <begin position="134"/>
        <end position="149"/>
    </location>
</feature>
<accession>A0A7E4VER0</accession>
<evidence type="ECO:0000313" key="3">
    <source>
        <dbReference type="WBParaSite" id="Pan_g19584.t1"/>
    </source>
</evidence>
<reference evidence="2" key="1">
    <citation type="journal article" date="2013" name="Genetics">
        <title>The draft genome and transcriptome of Panagrellus redivivus are shaped by the harsh demands of a free-living lifestyle.</title>
        <authorList>
            <person name="Srinivasan J."/>
            <person name="Dillman A.R."/>
            <person name="Macchietto M.G."/>
            <person name="Heikkinen L."/>
            <person name="Lakso M."/>
            <person name="Fracchia K.M."/>
            <person name="Antoshechkin I."/>
            <person name="Mortazavi A."/>
            <person name="Wong G."/>
            <person name="Sternberg P.W."/>
        </authorList>
    </citation>
    <scope>NUCLEOTIDE SEQUENCE [LARGE SCALE GENOMIC DNA]</scope>
    <source>
        <strain evidence="2">MT8872</strain>
    </source>
</reference>
<protein>
    <submittedName>
        <fullName evidence="3">Galectin domain-containing protein</fullName>
    </submittedName>
</protein>
<feature type="region of interest" description="Disordered" evidence="1">
    <location>
        <begin position="352"/>
        <end position="373"/>
    </location>
</feature>
<keyword evidence="2" id="KW-1185">Reference proteome</keyword>
<dbReference type="AlphaFoldDB" id="A0A7E4VER0"/>
<name>A0A7E4VER0_PANRE</name>
<dbReference type="WBParaSite" id="Pan_g19584.t1">
    <property type="protein sequence ID" value="Pan_g19584.t1"/>
    <property type="gene ID" value="Pan_g19584"/>
</dbReference>
<feature type="region of interest" description="Disordered" evidence="1">
    <location>
        <begin position="109"/>
        <end position="220"/>
    </location>
</feature>
<feature type="compositionally biased region" description="Low complexity" evidence="1">
    <location>
        <begin position="207"/>
        <end position="217"/>
    </location>
</feature>
<feature type="region of interest" description="Disordered" evidence="1">
    <location>
        <begin position="297"/>
        <end position="317"/>
    </location>
</feature>